<feature type="domain" description="Glycosyltransferase subfamily 4-like N-terminal" evidence="2">
    <location>
        <begin position="8"/>
        <end position="151"/>
    </location>
</feature>
<feature type="domain" description="Glycosyl transferase family 1" evidence="1">
    <location>
        <begin position="195"/>
        <end position="350"/>
    </location>
</feature>
<proteinExistence type="predicted"/>
<evidence type="ECO:0000313" key="4">
    <source>
        <dbReference type="Proteomes" id="UP000644010"/>
    </source>
</evidence>
<dbReference type="Proteomes" id="UP000644010">
    <property type="component" value="Unassembled WGS sequence"/>
</dbReference>
<dbReference type="Gene3D" id="3.40.50.2000">
    <property type="entry name" value="Glycogen Phosphorylase B"/>
    <property type="match status" value="2"/>
</dbReference>
<dbReference type="PANTHER" id="PTHR12526:SF638">
    <property type="entry name" value="SPORE COAT PROTEIN SA"/>
    <property type="match status" value="1"/>
</dbReference>
<organism evidence="3 4">
    <name type="scientific">Parabacteroides segnis</name>
    <dbReference type="NCBI Taxonomy" id="2763058"/>
    <lineage>
        <taxon>Bacteria</taxon>
        <taxon>Pseudomonadati</taxon>
        <taxon>Bacteroidota</taxon>
        <taxon>Bacteroidia</taxon>
        <taxon>Bacteroidales</taxon>
        <taxon>Tannerellaceae</taxon>
        <taxon>Parabacteroides</taxon>
    </lineage>
</organism>
<dbReference type="RefSeq" id="WP_186961988.1">
    <property type="nucleotide sequence ID" value="NZ_JACOOI010000064.1"/>
</dbReference>
<dbReference type="Pfam" id="PF13477">
    <property type="entry name" value="Glyco_trans_4_2"/>
    <property type="match status" value="1"/>
</dbReference>
<comment type="caution">
    <text evidence="3">The sequence shown here is derived from an EMBL/GenBank/DDBJ whole genome shotgun (WGS) entry which is preliminary data.</text>
</comment>
<dbReference type="EMBL" id="JACOOI010000064">
    <property type="protein sequence ID" value="MBC5646551.1"/>
    <property type="molecule type" value="Genomic_DNA"/>
</dbReference>
<sequence>MQSKLYIVVNEDTFFLSHRKEVALIAMKAGYDVTIVSKDTGKKREIESLGLKMIDFPINPTGKNILQELLTFIFLFKLYKRNCTSIVHHVGLKNILWGGLAAKLTGVKGVVNAVSGLGILFSQENISLLSRLVLSILRFSHNRKNVKVIFQNHEDESLFLKYHIVKNENVIFIKGSGVDLNQFVYQPELSDSIIKVIFSGRMLREKGPLVLIEAALLLQNEYKDRVQFLLCGGLSKNPKAIKEKDLLCHCDGNYIQWLGYREDIKTLLIRSHIVVYPSYYREGVPKSLIEAVAIGRPIITTNSIGCRDTVEDGINGFLIPIKDSKALAEKLRILIDNAELRNVMGMNSRKIAERYFSINDVLTKHLKIYNNLEAK</sequence>
<dbReference type="InterPro" id="IPR028098">
    <property type="entry name" value="Glyco_trans_4-like_N"/>
</dbReference>
<evidence type="ECO:0000259" key="1">
    <source>
        <dbReference type="Pfam" id="PF00534"/>
    </source>
</evidence>
<accession>A0ABR7EB40</accession>
<reference evidence="3 4" key="1">
    <citation type="submission" date="2020-08" db="EMBL/GenBank/DDBJ databases">
        <title>Genome public.</title>
        <authorList>
            <person name="Liu C."/>
            <person name="Sun Q."/>
        </authorList>
    </citation>
    <scope>NUCLEOTIDE SEQUENCE [LARGE SCALE GENOMIC DNA]</scope>
    <source>
        <strain evidence="3 4">BX2</strain>
    </source>
</reference>
<evidence type="ECO:0000313" key="3">
    <source>
        <dbReference type="EMBL" id="MBC5646551.1"/>
    </source>
</evidence>
<dbReference type="InterPro" id="IPR001296">
    <property type="entry name" value="Glyco_trans_1"/>
</dbReference>
<name>A0ABR7EB40_9BACT</name>
<gene>
    <name evidence="3" type="ORF">H8S77_27195</name>
</gene>
<evidence type="ECO:0000259" key="2">
    <source>
        <dbReference type="Pfam" id="PF13477"/>
    </source>
</evidence>
<dbReference type="PANTHER" id="PTHR12526">
    <property type="entry name" value="GLYCOSYLTRANSFERASE"/>
    <property type="match status" value="1"/>
</dbReference>
<dbReference type="SUPFAM" id="SSF53756">
    <property type="entry name" value="UDP-Glycosyltransferase/glycogen phosphorylase"/>
    <property type="match status" value="1"/>
</dbReference>
<keyword evidence="4" id="KW-1185">Reference proteome</keyword>
<protein>
    <submittedName>
        <fullName evidence="3">Glycosyltransferase family 4 protein</fullName>
    </submittedName>
</protein>
<dbReference type="Pfam" id="PF00534">
    <property type="entry name" value="Glycos_transf_1"/>
    <property type="match status" value="1"/>
</dbReference>
<dbReference type="CDD" id="cd03808">
    <property type="entry name" value="GT4_CapM-like"/>
    <property type="match status" value="1"/>
</dbReference>